<protein>
    <recommendedName>
        <fullName evidence="4">Tetraspanin</fullName>
    </recommendedName>
</protein>
<evidence type="ECO:0000256" key="1">
    <source>
        <dbReference type="SAM" id="Phobius"/>
    </source>
</evidence>
<feature type="transmembrane region" description="Helical" evidence="1">
    <location>
        <begin position="82"/>
        <end position="106"/>
    </location>
</feature>
<gene>
    <name evidence="2" type="ORF">QBC32DRAFT_319374</name>
</gene>
<feature type="transmembrane region" description="Helical" evidence="1">
    <location>
        <begin position="48"/>
        <end position="70"/>
    </location>
</feature>
<dbReference type="Proteomes" id="UP001303222">
    <property type="component" value="Unassembled WGS sequence"/>
</dbReference>
<feature type="transmembrane region" description="Helical" evidence="1">
    <location>
        <begin position="180"/>
        <end position="202"/>
    </location>
</feature>
<feature type="transmembrane region" description="Helical" evidence="1">
    <location>
        <begin position="5"/>
        <end position="28"/>
    </location>
</feature>
<evidence type="ECO:0008006" key="4">
    <source>
        <dbReference type="Google" id="ProtNLM"/>
    </source>
</evidence>
<organism evidence="2 3">
    <name type="scientific">Pseudoneurospora amorphoporcata</name>
    <dbReference type="NCBI Taxonomy" id="241081"/>
    <lineage>
        <taxon>Eukaryota</taxon>
        <taxon>Fungi</taxon>
        <taxon>Dikarya</taxon>
        <taxon>Ascomycota</taxon>
        <taxon>Pezizomycotina</taxon>
        <taxon>Sordariomycetes</taxon>
        <taxon>Sordariomycetidae</taxon>
        <taxon>Sordariales</taxon>
        <taxon>Sordariaceae</taxon>
        <taxon>Pseudoneurospora</taxon>
    </lineage>
</organism>
<proteinExistence type="predicted"/>
<name>A0AAN6SAG0_9PEZI</name>
<keyword evidence="1" id="KW-0812">Transmembrane</keyword>
<reference evidence="2" key="2">
    <citation type="submission" date="2023-06" db="EMBL/GenBank/DDBJ databases">
        <authorList>
            <consortium name="Lawrence Berkeley National Laboratory"/>
            <person name="Mondo S.J."/>
            <person name="Hensen N."/>
            <person name="Bonometti L."/>
            <person name="Westerberg I."/>
            <person name="Brannstrom I.O."/>
            <person name="Guillou S."/>
            <person name="Cros-Aarteil S."/>
            <person name="Calhoun S."/>
            <person name="Haridas S."/>
            <person name="Kuo A."/>
            <person name="Pangilinan J."/>
            <person name="Riley R."/>
            <person name="Labutti K."/>
            <person name="Andreopoulos B."/>
            <person name="Lipzen A."/>
            <person name="Chen C."/>
            <person name="Yanf M."/>
            <person name="Daum C."/>
            <person name="Ng V."/>
            <person name="Clum A."/>
            <person name="Steindorff A."/>
            <person name="Ohm R."/>
            <person name="Martin F."/>
            <person name="Silar P."/>
            <person name="Natvig D."/>
            <person name="Lalanne C."/>
            <person name="Gautier V."/>
            <person name="Ament-Velasquez S.L."/>
            <person name="Kruys A."/>
            <person name="Hutchinson M.I."/>
            <person name="Powell A.J."/>
            <person name="Barry K."/>
            <person name="Miller A.N."/>
            <person name="Grigoriev I.V."/>
            <person name="Debuchy R."/>
            <person name="Gladieux P."/>
            <person name="Thoren M.H."/>
            <person name="Johannesson H."/>
        </authorList>
    </citation>
    <scope>NUCLEOTIDE SEQUENCE</scope>
    <source>
        <strain evidence="2">CBS 626.80</strain>
    </source>
</reference>
<evidence type="ECO:0000313" key="3">
    <source>
        <dbReference type="Proteomes" id="UP001303222"/>
    </source>
</evidence>
<sequence length="223" mass="24769">MSKVLLAYVVADGLFLLMGIFMITFSVIVQNIRFEVPTEGHQAARNLLYQGFPLTAGIVNAIFIFVTFLFTIPGVITPARGWLKLGGWMTTVCGMFSLILGLYLWILTLKTKEDFAPLYFRQSPEIQQLMQSAFQCCGYFNSTSPAFITDDICSSPAAAALMRPCSTPITSFANVLVDNIFTAVFGMVGIDVVLIMATACLLKERKERERFRHIDEKSGMVGF</sequence>
<keyword evidence="1" id="KW-0472">Membrane</keyword>
<keyword evidence="1" id="KW-1133">Transmembrane helix</keyword>
<evidence type="ECO:0000313" key="2">
    <source>
        <dbReference type="EMBL" id="KAK3946997.1"/>
    </source>
</evidence>
<dbReference type="EMBL" id="MU859451">
    <property type="protein sequence ID" value="KAK3946997.1"/>
    <property type="molecule type" value="Genomic_DNA"/>
</dbReference>
<keyword evidence="3" id="KW-1185">Reference proteome</keyword>
<dbReference type="AlphaFoldDB" id="A0AAN6SAG0"/>
<accession>A0AAN6SAG0</accession>
<comment type="caution">
    <text evidence="2">The sequence shown here is derived from an EMBL/GenBank/DDBJ whole genome shotgun (WGS) entry which is preliminary data.</text>
</comment>
<reference evidence="2" key="1">
    <citation type="journal article" date="2023" name="Mol. Phylogenet. Evol.">
        <title>Genome-scale phylogeny and comparative genomics of the fungal order Sordariales.</title>
        <authorList>
            <person name="Hensen N."/>
            <person name="Bonometti L."/>
            <person name="Westerberg I."/>
            <person name="Brannstrom I.O."/>
            <person name="Guillou S."/>
            <person name="Cros-Aarteil S."/>
            <person name="Calhoun S."/>
            <person name="Haridas S."/>
            <person name="Kuo A."/>
            <person name="Mondo S."/>
            <person name="Pangilinan J."/>
            <person name="Riley R."/>
            <person name="LaButti K."/>
            <person name="Andreopoulos B."/>
            <person name="Lipzen A."/>
            <person name="Chen C."/>
            <person name="Yan M."/>
            <person name="Daum C."/>
            <person name="Ng V."/>
            <person name="Clum A."/>
            <person name="Steindorff A."/>
            <person name="Ohm R.A."/>
            <person name="Martin F."/>
            <person name="Silar P."/>
            <person name="Natvig D.O."/>
            <person name="Lalanne C."/>
            <person name="Gautier V."/>
            <person name="Ament-Velasquez S.L."/>
            <person name="Kruys A."/>
            <person name="Hutchinson M.I."/>
            <person name="Powell A.J."/>
            <person name="Barry K."/>
            <person name="Miller A.N."/>
            <person name="Grigoriev I.V."/>
            <person name="Debuchy R."/>
            <person name="Gladieux P."/>
            <person name="Hiltunen Thoren M."/>
            <person name="Johannesson H."/>
        </authorList>
    </citation>
    <scope>NUCLEOTIDE SEQUENCE</scope>
    <source>
        <strain evidence="2">CBS 626.80</strain>
    </source>
</reference>